<dbReference type="PROSITE" id="PS51257">
    <property type="entry name" value="PROKAR_LIPOPROTEIN"/>
    <property type="match status" value="1"/>
</dbReference>
<evidence type="ECO:0000313" key="1">
    <source>
        <dbReference type="EMBL" id="STO31183.1"/>
    </source>
</evidence>
<evidence type="ECO:0000313" key="2">
    <source>
        <dbReference type="Proteomes" id="UP000255328"/>
    </source>
</evidence>
<dbReference type="RefSeq" id="WP_115269259.1">
    <property type="nucleotide sequence ID" value="NZ_UGGU01000003.1"/>
</dbReference>
<sequence length="111" mass="11712">MEKIVKLFVILMVVALTGCSNTETQETSAQKKNGGKVAFITEVLIDSAIANAYNEIAFGREIIKTKSVSKSDSVTTTGIDASGNLNTHTVTETTTKTKSKGASFGVGMGDY</sequence>
<dbReference type="Proteomes" id="UP000255328">
    <property type="component" value="Unassembled WGS sequence"/>
</dbReference>
<accession>A0A377GWG6</accession>
<dbReference type="OrthoDB" id="9958572at2"/>
<dbReference type="AlphaFoldDB" id="A0A377GWG6"/>
<organism evidence="1 2">
    <name type="scientific">Fusobacterium necrogenes</name>
    <dbReference type="NCBI Taxonomy" id="858"/>
    <lineage>
        <taxon>Bacteria</taxon>
        <taxon>Fusobacteriati</taxon>
        <taxon>Fusobacteriota</taxon>
        <taxon>Fusobacteriia</taxon>
        <taxon>Fusobacteriales</taxon>
        <taxon>Fusobacteriaceae</taxon>
        <taxon>Fusobacterium</taxon>
    </lineage>
</organism>
<reference evidence="1 2" key="1">
    <citation type="submission" date="2018-06" db="EMBL/GenBank/DDBJ databases">
        <authorList>
            <consortium name="Pathogen Informatics"/>
            <person name="Doyle S."/>
        </authorList>
    </citation>
    <scope>NUCLEOTIDE SEQUENCE [LARGE SCALE GENOMIC DNA]</scope>
    <source>
        <strain evidence="1 2">NCTC10723</strain>
    </source>
</reference>
<dbReference type="EMBL" id="UGGU01000003">
    <property type="protein sequence ID" value="STO31183.1"/>
    <property type="molecule type" value="Genomic_DNA"/>
</dbReference>
<gene>
    <name evidence="1" type="ORF">NCTC10723_00624</name>
</gene>
<protein>
    <submittedName>
        <fullName evidence="1">Uncharacterized protein</fullName>
    </submittedName>
</protein>
<proteinExistence type="predicted"/>
<name>A0A377GWG6_9FUSO</name>
<keyword evidence="2" id="KW-1185">Reference proteome</keyword>